<dbReference type="InterPro" id="IPR006527">
    <property type="entry name" value="F-box-assoc_dom_typ1"/>
</dbReference>
<evidence type="ECO:0000313" key="3">
    <source>
        <dbReference type="EMBL" id="KAG7578310.1"/>
    </source>
</evidence>
<feature type="domain" description="F-box" evidence="1">
    <location>
        <begin position="285"/>
        <end position="318"/>
    </location>
</feature>
<dbReference type="Pfam" id="PF00646">
    <property type="entry name" value="F-box"/>
    <property type="match status" value="1"/>
</dbReference>
<dbReference type="PANTHER" id="PTHR31672">
    <property type="entry name" value="BNACNNG10540D PROTEIN"/>
    <property type="match status" value="1"/>
</dbReference>
<keyword evidence="4" id="KW-1185">Reference proteome</keyword>
<dbReference type="InterPro" id="IPR017451">
    <property type="entry name" value="F-box-assoc_interact_dom"/>
</dbReference>
<dbReference type="InterPro" id="IPR050796">
    <property type="entry name" value="SCF_F-box_component"/>
</dbReference>
<evidence type="ECO:0000259" key="1">
    <source>
        <dbReference type="Pfam" id="PF00646"/>
    </source>
</evidence>
<protein>
    <submittedName>
        <fullName evidence="3">F-box-like domain superfamily</fullName>
    </submittedName>
</protein>
<dbReference type="Pfam" id="PF07734">
    <property type="entry name" value="FBA_1"/>
    <property type="match status" value="2"/>
</dbReference>
<sequence>MLKEYRVCPMNVNLNVSPPHIEFKGALALNNYPPNSEEVYIHEVFHCDGLLLCRTMDNRLVLWNPCLGETRWIQTKPKDMYSKFALGYEKNKSGHIYKILKFLDNTPYGRVDEFEIYDFSSDSWRVLDAIAFDCFILSDTGISLKGNTYWRAWDQINYSQFLLNFDFTAKRFTRLSLSPFQNVGMLALSVVEGKKLSLFIQRDSPSKMEMWVTNQIDANIEAVLKWSKSFTVDIPFRCDIFSVVKSYLIDEEKKVVVCNYYEYFGETSKKVRLGPQAWAQNLDRLKEILSRVPARSLKQLRSTCKRWNALFKNPRFTEKHFRKAAKESMVLMLKECRVCPMIVNLNVTPPSIEFKGALALKDSHSNSEQVDIFRVFHCDGLLLCKTKDNRLVVWNPCLGETRWIQLKDDNYERHSSRFALGYIRNNKSSRRYKILRLWGDIFGNKRFEIYEFSSDSWRVIDDFDHNCCIIGHGVSLKGNTYWLAFDFKENSTFVLIFYFREERFKCLCLPHFQDVGNMVLSVVREEQLSILNWSRTTSKMEIWITNNIDTDATLLWSKSFAVNLDTPRHYSRVFSSLLIDEEKKVALCCNISDDDETSKYMVEDNSLITPYADSLEEEGVETPAWFSLATI</sequence>
<feature type="domain" description="F-box associated beta-propeller type 1" evidence="2">
    <location>
        <begin position="1"/>
        <end position="260"/>
    </location>
</feature>
<proteinExistence type="predicted"/>
<dbReference type="InterPro" id="IPR001810">
    <property type="entry name" value="F-box_dom"/>
</dbReference>
<accession>A0A8T2AUH5</accession>
<dbReference type="NCBIfam" id="TIGR01640">
    <property type="entry name" value="F_box_assoc_1"/>
    <property type="match status" value="2"/>
</dbReference>
<name>A0A8T2AUH5_9BRAS</name>
<evidence type="ECO:0000313" key="4">
    <source>
        <dbReference type="Proteomes" id="UP000694240"/>
    </source>
</evidence>
<dbReference type="AlphaFoldDB" id="A0A8T2AUH5"/>
<comment type="caution">
    <text evidence="3">The sequence shown here is derived from an EMBL/GenBank/DDBJ whole genome shotgun (WGS) entry which is preliminary data.</text>
</comment>
<dbReference type="Proteomes" id="UP000694240">
    <property type="component" value="Chromosome 8"/>
</dbReference>
<dbReference type="PANTHER" id="PTHR31672:SF13">
    <property type="entry name" value="F-BOX PROTEIN CPR30-LIKE"/>
    <property type="match status" value="1"/>
</dbReference>
<evidence type="ECO:0000259" key="2">
    <source>
        <dbReference type="Pfam" id="PF07734"/>
    </source>
</evidence>
<dbReference type="EMBL" id="JAEFBK010000008">
    <property type="protein sequence ID" value="KAG7578310.1"/>
    <property type="molecule type" value="Genomic_DNA"/>
</dbReference>
<gene>
    <name evidence="3" type="ORF">ISN45_Aa03g025060</name>
</gene>
<dbReference type="CDD" id="cd22157">
    <property type="entry name" value="F-box_AtFBW1-like"/>
    <property type="match status" value="1"/>
</dbReference>
<organism evidence="3 4">
    <name type="scientific">Arabidopsis thaliana x Arabidopsis arenosa</name>
    <dbReference type="NCBI Taxonomy" id="1240361"/>
    <lineage>
        <taxon>Eukaryota</taxon>
        <taxon>Viridiplantae</taxon>
        <taxon>Streptophyta</taxon>
        <taxon>Embryophyta</taxon>
        <taxon>Tracheophyta</taxon>
        <taxon>Spermatophyta</taxon>
        <taxon>Magnoliopsida</taxon>
        <taxon>eudicotyledons</taxon>
        <taxon>Gunneridae</taxon>
        <taxon>Pentapetalae</taxon>
        <taxon>rosids</taxon>
        <taxon>malvids</taxon>
        <taxon>Brassicales</taxon>
        <taxon>Brassicaceae</taxon>
        <taxon>Camelineae</taxon>
        <taxon>Arabidopsis</taxon>
    </lineage>
</organism>
<feature type="domain" description="F-box associated beta-propeller type 1" evidence="2">
    <location>
        <begin position="329"/>
        <end position="609"/>
    </location>
</feature>
<reference evidence="3 4" key="1">
    <citation type="submission" date="2020-12" db="EMBL/GenBank/DDBJ databases">
        <title>Concerted genomic and epigenomic changes stabilize Arabidopsis allopolyploids.</title>
        <authorList>
            <person name="Chen Z."/>
        </authorList>
    </citation>
    <scope>NUCLEOTIDE SEQUENCE [LARGE SCALE GENOMIC DNA]</scope>
    <source>
        <strain evidence="3">Allo738</strain>
        <tissue evidence="3">Leaf</tissue>
    </source>
</reference>